<dbReference type="GO" id="GO:0016020">
    <property type="term" value="C:membrane"/>
    <property type="evidence" value="ECO:0007669"/>
    <property type="project" value="UniProtKB-SubCell"/>
</dbReference>
<evidence type="ECO:0000259" key="11">
    <source>
        <dbReference type="PROSITE" id="PS50885"/>
    </source>
</evidence>
<dbReference type="EC" id="2.7.13.3" evidence="3"/>
<dbReference type="InterPro" id="IPR036890">
    <property type="entry name" value="HATPase_C_sf"/>
</dbReference>
<feature type="coiled-coil region" evidence="8">
    <location>
        <begin position="254"/>
        <end position="296"/>
    </location>
</feature>
<dbReference type="AlphaFoldDB" id="B9P4M8"/>
<dbReference type="EMBL" id="EF503514">
    <property type="protein sequence ID" value="ACM48261.1"/>
    <property type="molecule type" value="Genomic_DNA"/>
</dbReference>
<dbReference type="CDD" id="cd06225">
    <property type="entry name" value="HAMP"/>
    <property type="match status" value="1"/>
</dbReference>
<dbReference type="SUPFAM" id="SSF158472">
    <property type="entry name" value="HAMP domain-like"/>
    <property type="match status" value="1"/>
</dbReference>
<dbReference type="InterPro" id="IPR010559">
    <property type="entry name" value="Sig_transdc_His_kin_internal"/>
</dbReference>
<evidence type="ECO:0000256" key="9">
    <source>
        <dbReference type="SAM" id="Phobius"/>
    </source>
</evidence>
<evidence type="ECO:0000256" key="6">
    <source>
        <dbReference type="ARBA" id="ARBA00022777"/>
    </source>
</evidence>
<dbReference type="Pfam" id="PF00672">
    <property type="entry name" value="HAMP"/>
    <property type="match status" value="1"/>
</dbReference>
<dbReference type="PANTHER" id="PTHR34220">
    <property type="entry name" value="SENSOR HISTIDINE KINASE YPDA"/>
    <property type="match status" value="1"/>
</dbReference>
<dbReference type="Gene3D" id="3.30.565.10">
    <property type="entry name" value="Histidine kinase-like ATPase, C-terminal domain"/>
    <property type="match status" value="1"/>
</dbReference>
<dbReference type="RefSeq" id="WP_003870804.1">
    <property type="nucleotide sequence ID" value="NZ_CP033580.1"/>
</dbReference>
<evidence type="ECO:0000259" key="10">
    <source>
        <dbReference type="PROSITE" id="PS50109"/>
    </source>
</evidence>
<dbReference type="InterPro" id="IPR003594">
    <property type="entry name" value="HATPase_dom"/>
</dbReference>
<dbReference type="PROSITE" id="PS50885">
    <property type="entry name" value="HAMP"/>
    <property type="match status" value="1"/>
</dbReference>
<evidence type="ECO:0000256" key="7">
    <source>
        <dbReference type="ARBA" id="ARBA00023012"/>
    </source>
</evidence>
<reference evidence="12" key="1">
    <citation type="submission" date="2008-04" db="EMBL/GenBank/DDBJ databases">
        <title>Molecular analysis of the xylose ABC transport operon in Thermoanaerobacter ethanolicus.</title>
        <authorList>
            <person name="Fan L."/>
            <person name="Jiang Y."/>
            <person name="Shao W."/>
        </authorList>
    </citation>
    <scope>NUCLEOTIDE SEQUENCE</scope>
    <source>
        <strain evidence="12">JW200</strain>
    </source>
</reference>
<dbReference type="InterPro" id="IPR050640">
    <property type="entry name" value="Bact_2-comp_sensor_kinase"/>
</dbReference>
<keyword evidence="4" id="KW-0597">Phosphoprotein</keyword>
<keyword evidence="8" id="KW-0175">Coiled coil</keyword>
<dbReference type="GO" id="GO:0000155">
    <property type="term" value="F:phosphorelay sensor kinase activity"/>
    <property type="evidence" value="ECO:0007669"/>
    <property type="project" value="InterPro"/>
</dbReference>
<feature type="transmembrane region" description="Helical" evidence="9">
    <location>
        <begin position="15"/>
        <end position="35"/>
    </location>
</feature>
<evidence type="ECO:0000256" key="4">
    <source>
        <dbReference type="ARBA" id="ARBA00022553"/>
    </source>
</evidence>
<dbReference type="Pfam" id="PF06580">
    <property type="entry name" value="His_kinase"/>
    <property type="match status" value="1"/>
</dbReference>
<keyword evidence="6 12" id="KW-0418">Kinase</keyword>
<comment type="subcellular location">
    <subcellularLocation>
        <location evidence="2">Membrane</location>
    </subcellularLocation>
</comment>
<organism evidence="12">
    <name type="scientific">Thermoanaerobacter ethanolicus JW 200</name>
    <dbReference type="NCBI Taxonomy" id="509192"/>
    <lineage>
        <taxon>Bacteria</taxon>
        <taxon>Bacillati</taxon>
        <taxon>Bacillota</taxon>
        <taxon>Clostridia</taxon>
        <taxon>Thermoanaerobacterales</taxon>
        <taxon>Thermoanaerobacteraceae</taxon>
        <taxon>Thermoanaerobacter</taxon>
    </lineage>
</organism>
<feature type="domain" description="HAMP" evidence="11">
    <location>
        <begin position="206"/>
        <end position="259"/>
    </location>
</feature>
<evidence type="ECO:0000256" key="8">
    <source>
        <dbReference type="SAM" id="Coils"/>
    </source>
</evidence>
<evidence type="ECO:0000256" key="1">
    <source>
        <dbReference type="ARBA" id="ARBA00000085"/>
    </source>
</evidence>
<keyword evidence="9" id="KW-0812">Transmembrane</keyword>
<dbReference type="SMART" id="SM00304">
    <property type="entry name" value="HAMP"/>
    <property type="match status" value="1"/>
</dbReference>
<dbReference type="InterPro" id="IPR005467">
    <property type="entry name" value="His_kinase_dom"/>
</dbReference>
<dbReference type="PROSITE" id="PS50109">
    <property type="entry name" value="HIS_KIN"/>
    <property type="match status" value="1"/>
</dbReference>
<dbReference type="InterPro" id="IPR003660">
    <property type="entry name" value="HAMP_dom"/>
</dbReference>
<keyword evidence="7" id="KW-0902">Two-component regulatory system</keyword>
<evidence type="ECO:0000256" key="5">
    <source>
        <dbReference type="ARBA" id="ARBA00022679"/>
    </source>
</evidence>
<protein>
    <recommendedName>
        <fullName evidence="3">histidine kinase</fullName>
        <ecNumber evidence="3">2.7.13.3</ecNumber>
    </recommendedName>
</protein>
<comment type="catalytic activity">
    <reaction evidence="1">
        <text>ATP + protein L-histidine = ADP + protein N-phospho-L-histidine.</text>
        <dbReference type="EC" id="2.7.13.3"/>
    </reaction>
</comment>
<dbReference type="Pfam" id="PF02518">
    <property type="entry name" value="HATPase_c"/>
    <property type="match status" value="1"/>
</dbReference>
<evidence type="ECO:0000256" key="3">
    <source>
        <dbReference type="ARBA" id="ARBA00012438"/>
    </source>
</evidence>
<dbReference type="Gene3D" id="6.10.340.10">
    <property type="match status" value="1"/>
</dbReference>
<dbReference type="PANTHER" id="PTHR34220:SF7">
    <property type="entry name" value="SENSOR HISTIDINE KINASE YPDA"/>
    <property type="match status" value="1"/>
</dbReference>
<name>B9P4M8_THEET</name>
<evidence type="ECO:0000313" key="12">
    <source>
        <dbReference type="EMBL" id="ACM48261.1"/>
    </source>
</evidence>
<evidence type="ECO:0000256" key="2">
    <source>
        <dbReference type="ARBA" id="ARBA00004370"/>
    </source>
</evidence>
<feature type="transmembrane region" description="Helical" evidence="9">
    <location>
        <begin position="181"/>
        <end position="206"/>
    </location>
</feature>
<dbReference type="SMART" id="SM00387">
    <property type="entry name" value="HATPase_c"/>
    <property type="match status" value="1"/>
</dbReference>
<keyword evidence="9" id="KW-0472">Membrane</keyword>
<dbReference type="SUPFAM" id="SSF55874">
    <property type="entry name" value="ATPase domain of HSP90 chaperone/DNA topoisomerase II/histidine kinase"/>
    <property type="match status" value="1"/>
</dbReference>
<keyword evidence="9" id="KW-1133">Transmembrane helix</keyword>
<keyword evidence="5" id="KW-0808">Transferase</keyword>
<accession>B9P4M8</accession>
<feature type="domain" description="Histidine kinase" evidence="10">
    <location>
        <begin position="314"/>
        <end position="496"/>
    </location>
</feature>
<sequence length="502" mass="57579">MKKDMWRFTGIRRKLIVYYLIITILMGITSFYSYYNAKSVINRLKSIFVDYIYLNNLNADVNMLETEVEKYLSTKSSDALLNYYTLYNKLQEQASAILNEKNYDQDGLMLKDIGNMIESLLNETDAAINAKRGRISSEYIAHFTRSNKISEYIKLYINNLLNSKLQEGSLKYASITKNMEFISYLNVFLIIGSILFNIFLAIFFTYRITKPLIDLSHLAVRVSKGDFDVRPLSIKTNDEINILAEAFNKMVVSIKNYIGEIKNQAEVEKKLKEQEMQNLKMRNILKEAELKALQSQINPHFLFNTLNAAAQLAMMEGADKSSEFIENVANLFRYNLKKLDTTVTLQDEINNVKTYMYILKTRFGDRVDFKVDVDEGVLDVEMPCTIIQPVVENAFIHGLEDTEKGGFIKLTVKKDNDKVLIEVIDNGIGMSEEKVRAILSADNEDLSKRHVTGIGMHNIINRLRLFYNTSAIEDVIEIDSKIGEGTKVTLKIPLMKGDKEND</sequence>
<proteinExistence type="predicted"/>